<sequence length="72" mass="8799">MEEKIIQLLSIAYDVKQLIHLNKDKEKQEEKFLPEPMKFPEPKNNSPKQYRSKAWNIVKLEKEEENYINYFN</sequence>
<gene>
    <name evidence="1" type="ORF">F8M41_025036</name>
</gene>
<dbReference type="AlphaFoldDB" id="A0A8H4ABD5"/>
<evidence type="ECO:0000313" key="2">
    <source>
        <dbReference type="Proteomes" id="UP000439903"/>
    </source>
</evidence>
<proteinExistence type="predicted"/>
<comment type="caution">
    <text evidence="1">The sequence shown here is derived from an EMBL/GenBank/DDBJ whole genome shotgun (WGS) entry which is preliminary data.</text>
</comment>
<reference evidence="1 2" key="1">
    <citation type="journal article" date="2019" name="Environ. Microbiol.">
        <title>At the nexus of three kingdoms: the genome of the mycorrhizal fungus Gigaspora margarita provides insights into plant, endobacterial and fungal interactions.</title>
        <authorList>
            <person name="Venice F."/>
            <person name="Ghignone S."/>
            <person name="Salvioli di Fossalunga A."/>
            <person name="Amselem J."/>
            <person name="Novero M."/>
            <person name="Xianan X."/>
            <person name="Sedzielewska Toro K."/>
            <person name="Morin E."/>
            <person name="Lipzen A."/>
            <person name="Grigoriev I.V."/>
            <person name="Henrissat B."/>
            <person name="Martin F.M."/>
            <person name="Bonfante P."/>
        </authorList>
    </citation>
    <scope>NUCLEOTIDE SEQUENCE [LARGE SCALE GENOMIC DNA]</scope>
    <source>
        <strain evidence="1 2">BEG34</strain>
    </source>
</reference>
<keyword evidence="2" id="KW-1185">Reference proteome</keyword>
<protein>
    <submittedName>
        <fullName evidence="1">Uncharacterized protein</fullName>
    </submittedName>
</protein>
<organism evidence="1 2">
    <name type="scientific">Gigaspora margarita</name>
    <dbReference type="NCBI Taxonomy" id="4874"/>
    <lineage>
        <taxon>Eukaryota</taxon>
        <taxon>Fungi</taxon>
        <taxon>Fungi incertae sedis</taxon>
        <taxon>Mucoromycota</taxon>
        <taxon>Glomeromycotina</taxon>
        <taxon>Glomeromycetes</taxon>
        <taxon>Diversisporales</taxon>
        <taxon>Gigasporaceae</taxon>
        <taxon>Gigaspora</taxon>
    </lineage>
</organism>
<dbReference type="Proteomes" id="UP000439903">
    <property type="component" value="Unassembled WGS sequence"/>
</dbReference>
<dbReference type="EMBL" id="WTPW01000877">
    <property type="protein sequence ID" value="KAF0472330.1"/>
    <property type="molecule type" value="Genomic_DNA"/>
</dbReference>
<name>A0A8H4ABD5_GIGMA</name>
<evidence type="ECO:0000313" key="1">
    <source>
        <dbReference type="EMBL" id="KAF0472330.1"/>
    </source>
</evidence>
<accession>A0A8H4ABD5</accession>